<dbReference type="Gene3D" id="3.30.465.10">
    <property type="match status" value="1"/>
</dbReference>
<evidence type="ECO:0000313" key="14">
    <source>
        <dbReference type="EMBL" id="CAD6560683.1"/>
    </source>
</evidence>
<dbReference type="InterPro" id="IPR002550">
    <property type="entry name" value="CNNM"/>
</dbReference>
<evidence type="ECO:0000256" key="11">
    <source>
        <dbReference type="SAM" id="Phobius"/>
    </source>
</evidence>
<dbReference type="SMART" id="SM01091">
    <property type="entry name" value="CorC_HlyC"/>
    <property type="match status" value="1"/>
</dbReference>
<dbReference type="InterPro" id="IPR044751">
    <property type="entry name" value="Ion_transp-like_CBS"/>
</dbReference>
<feature type="domain" description="CNNM transmembrane" evidence="13">
    <location>
        <begin position="54"/>
        <end position="248"/>
    </location>
</feature>
<evidence type="ECO:0000256" key="4">
    <source>
        <dbReference type="ARBA" id="ARBA00022692"/>
    </source>
</evidence>
<dbReference type="Proteomes" id="UP000656319">
    <property type="component" value="Unassembled WGS sequence"/>
</dbReference>
<keyword evidence="8 10" id="KW-0472">Membrane</keyword>
<keyword evidence="4 10" id="KW-0812">Transmembrane</keyword>
<evidence type="ECO:0008006" key="16">
    <source>
        <dbReference type="Google" id="ProtNLM"/>
    </source>
</evidence>
<dbReference type="SUPFAM" id="SSF54631">
    <property type="entry name" value="CBS-domain pair"/>
    <property type="match status" value="1"/>
</dbReference>
<protein>
    <recommendedName>
        <fullName evidence="16">Mg2+/Co2+ transporter CorB</fullName>
    </recommendedName>
</protein>
<reference evidence="14 15" key="1">
    <citation type="submission" date="2020-10" db="EMBL/GenBank/DDBJ databases">
        <authorList>
            <person name="Peeters C."/>
        </authorList>
    </citation>
    <scope>NUCLEOTIDE SEQUENCE [LARGE SCALE GENOMIC DNA]</scope>
    <source>
        <strain evidence="14 15">LMG 27952</strain>
    </source>
</reference>
<dbReference type="Gene3D" id="3.10.580.10">
    <property type="entry name" value="CBS-domain"/>
    <property type="match status" value="1"/>
</dbReference>
<evidence type="ECO:0000259" key="12">
    <source>
        <dbReference type="PROSITE" id="PS51371"/>
    </source>
</evidence>
<dbReference type="PROSITE" id="PS51371">
    <property type="entry name" value="CBS"/>
    <property type="match status" value="1"/>
</dbReference>
<evidence type="ECO:0000256" key="7">
    <source>
        <dbReference type="ARBA" id="ARBA00023122"/>
    </source>
</evidence>
<dbReference type="CDD" id="cd04590">
    <property type="entry name" value="CBS_pair_CorC_HlyC_assoc"/>
    <property type="match status" value="1"/>
</dbReference>
<dbReference type="SUPFAM" id="SSF56176">
    <property type="entry name" value="FAD-binding/transporter-associated domain-like"/>
    <property type="match status" value="1"/>
</dbReference>
<keyword evidence="5" id="KW-0677">Repeat</keyword>
<feature type="domain" description="CBS" evidence="12">
    <location>
        <begin position="328"/>
        <end position="385"/>
    </location>
</feature>
<evidence type="ECO:0000256" key="5">
    <source>
        <dbReference type="ARBA" id="ARBA00022737"/>
    </source>
</evidence>
<dbReference type="InterPro" id="IPR046342">
    <property type="entry name" value="CBS_dom_sf"/>
</dbReference>
<evidence type="ECO:0000256" key="3">
    <source>
        <dbReference type="ARBA" id="ARBA00022475"/>
    </source>
</evidence>
<dbReference type="PANTHER" id="PTHR22777">
    <property type="entry name" value="HEMOLYSIN-RELATED"/>
    <property type="match status" value="1"/>
</dbReference>
<dbReference type="InterPro" id="IPR000644">
    <property type="entry name" value="CBS_dom"/>
</dbReference>
<dbReference type="InterPro" id="IPR036318">
    <property type="entry name" value="FAD-bd_PCMH-like_sf"/>
</dbReference>
<gene>
    <name evidence="14" type="ORF">LMG27952_07197</name>
</gene>
<organism evidence="14 15">
    <name type="scientific">Paraburkholderia hiiakae</name>
    <dbReference type="NCBI Taxonomy" id="1081782"/>
    <lineage>
        <taxon>Bacteria</taxon>
        <taxon>Pseudomonadati</taxon>
        <taxon>Pseudomonadota</taxon>
        <taxon>Betaproteobacteria</taxon>
        <taxon>Burkholderiales</taxon>
        <taxon>Burkholderiaceae</taxon>
        <taxon>Paraburkholderia</taxon>
    </lineage>
</organism>
<accession>A0ABN7II18</accession>
<evidence type="ECO:0000256" key="1">
    <source>
        <dbReference type="ARBA" id="ARBA00004651"/>
    </source>
</evidence>
<comment type="similarity">
    <text evidence="2">Belongs to the UPF0053 family.</text>
</comment>
<dbReference type="PANTHER" id="PTHR22777:SF32">
    <property type="entry name" value="UPF0053 INNER MEMBRANE PROTEIN YFJD"/>
    <property type="match status" value="1"/>
</dbReference>
<evidence type="ECO:0000256" key="8">
    <source>
        <dbReference type="ARBA" id="ARBA00023136"/>
    </source>
</evidence>
<keyword evidence="6 10" id="KW-1133">Transmembrane helix</keyword>
<feature type="transmembrane region" description="Helical" evidence="11">
    <location>
        <begin position="146"/>
        <end position="166"/>
    </location>
</feature>
<feature type="transmembrane region" description="Helical" evidence="11">
    <location>
        <begin position="178"/>
        <end position="200"/>
    </location>
</feature>
<evidence type="ECO:0000256" key="2">
    <source>
        <dbReference type="ARBA" id="ARBA00006337"/>
    </source>
</evidence>
<keyword evidence="7 9" id="KW-0129">CBS domain</keyword>
<dbReference type="EMBL" id="CAJHCQ010000031">
    <property type="protein sequence ID" value="CAD6560683.1"/>
    <property type="molecule type" value="Genomic_DNA"/>
</dbReference>
<dbReference type="Pfam" id="PF01595">
    <property type="entry name" value="CNNM"/>
    <property type="match status" value="1"/>
</dbReference>
<dbReference type="InterPro" id="IPR005170">
    <property type="entry name" value="Transptr-assoc_dom"/>
</dbReference>
<dbReference type="Pfam" id="PF00571">
    <property type="entry name" value="CBS"/>
    <property type="match status" value="1"/>
</dbReference>
<keyword evidence="15" id="KW-1185">Reference proteome</keyword>
<comment type="subcellular location">
    <subcellularLocation>
        <location evidence="1">Cell membrane</location>
        <topology evidence="1">Multi-pass membrane protein</topology>
    </subcellularLocation>
</comment>
<evidence type="ECO:0000256" key="9">
    <source>
        <dbReference type="PROSITE-ProRule" id="PRU00703"/>
    </source>
</evidence>
<evidence type="ECO:0000259" key="13">
    <source>
        <dbReference type="PROSITE" id="PS51846"/>
    </source>
</evidence>
<sequence length="491" mass="54980">MHCAVFFRLYLLCGRTRAGAPAEALSVRPVAPEVQDPSVIVSPSAPPSFSRRVDHLPLWAQICAVFVLLICSSFFSISETAMMALNRHRLKYLANHGTLGAKTTQKLLARTDLLLSVILIGNNLFNTIIPVLTTSIALHTFGRNNLVLSIATGIVAFLIIVFAEITPKIVGATFPEKIALPASLLIAPLMRVTKPLIWFVNMFANTILRILHINTHKAHDQRLSTEELRTIVLESGSFMPTKHRSILLNLFDLENITVDDVMIPRRRIEALDYDAPLEDILHQLETCYHNKLIVYQGDIDRVLGVLHVRKTLAALHNQEFERETLRELLTEPYFVPTGTPGFQQLQYFQESRHRIALVVNEYGEMQGLVTPEDIIEELIGEFTTSMPRSGTGRGGWNEEGECIVPGSMPLRELNRWLHIKLPTDGPKTLNGLILEVLEEIPEGDVCLQIGDVKLEVLRSDDQAVRTVKLFKPGAKPRQGTLQKAKKLLPGR</sequence>
<feature type="transmembrane region" description="Helical" evidence="11">
    <location>
        <begin position="113"/>
        <end position="140"/>
    </location>
</feature>
<comment type="caution">
    <text evidence="14">The sequence shown here is derived from an EMBL/GenBank/DDBJ whole genome shotgun (WGS) entry which is preliminary data.</text>
</comment>
<evidence type="ECO:0000256" key="6">
    <source>
        <dbReference type="ARBA" id="ARBA00022989"/>
    </source>
</evidence>
<evidence type="ECO:0000256" key="10">
    <source>
        <dbReference type="PROSITE-ProRule" id="PRU01193"/>
    </source>
</evidence>
<dbReference type="PROSITE" id="PS51846">
    <property type="entry name" value="CNNM"/>
    <property type="match status" value="1"/>
</dbReference>
<dbReference type="Pfam" id="PF03471">
    <property type="entry name" value="CorC_HlyC"/>
    <property type="match status" value="1"/>
</dbReference>
<proteinExistence type="inferred from homology"/>
<feature type="transmembrane region" description="Helical" evidence="11">
    <location>
        <begin position="58"/>
        <end position="77"/>
    </location>
</feature>
<keyword evidence="3" id="KW-1003">Cell membrane</keyword>
<evidence type="ECO:0000313" key="15">
    <source>
        <dbReference type="Proteomes" id="UP000656319"/>
    </source>
</evidence>
<name>A0ABN7II18_9BURK</name>
<dbReference type="InterPro" id="IPR016169">
    <property type="entry name" value="FAD-bd_PCMH_sub2"/>
</dbReference>